<dbReference type="PIRSF" id="PIRSF002741">
    <property type="entry name" value="MppA"/>
    <property type="match status" value="1"/>
</dbReference>
<proteinExistence type="predicted"/>
<evidence type="ECO:0000259" key="3">
    <source>
        <dbReference type="Pfam" id="PF00496"/>
    </source>
</evidence>
<dbReference type="PANTHER" id="PTHR30290">
    <property type="entry name" value="PERIPLASMIC BINDING COMPONENT OF ABC TRANSPORTER"/>
    <property type="match status" value="1"/>
</dbReference>
<dbReference type="InterPro" id="IPR039424">
    <property type="entry name" value="SBP_5"/>
</dbReference>
<sequence length="548" mass="61478">MIKKVIMYSLLLSLLTVTACSQSTNVPQQQTNTPNKESSSNTKTTTQTLKINAKTEPPSLNPALIDNQSAGDIANQLFEGLARVDKNGEILPGVAEKWDVSDDKTVYTFHLRQDAKWSNGEPVTAEDFVYSWEKALRPDTGAPLADNLSFIKNGSKYLAGEIKDPTTLGIMAINPQTLQVTLERPTPFFLRLTSFFSVLPINKKLDESNPNWSGEAPSFVSNGPFMMKEWKHDQEIVMVPNPHYWAKNSVKLQSIEWKMVNDQNTEYQMYQTGELDIAYPPTSATAKLLTEGKAKTVPVARTAYVRYNHKDSLFANQKIRKAFASAIDRKMLVDKVVQGGQTPATALIPEGLSSGNGDFRTQAGTDQFTGYSVEEAKKLLEEGLKELNQASLPTVTFLTDNNDLRSKISQALQEMWKRNLGVEVEIKSMERKVFVQSVKAGEFQFALYSTGADYDDSYNLFGQFTTGDGYNYSKYSNPEYDKFVKAAFQETDPAKRAQAMIEAEKVLMNDMAINPLYYDKLVILENERVKNVYRFAVSALDLREAFVE</sequence>
<feature type="region of interest" description="Disordered" evidence="1">
    <location>
        <begin position="24"/>
        <end position="58"/>
    </location>
</feature>
<dbReference type="InterPro" id="IPR000914">
    <property type="entry name" value="SBP_5_dom"/>
</dbReference>
<dbReference type="RefSeq" id="WP_055744136.1">
    <property type="nucleotide sequence ID" value="NZ_LJJB01000007.1"/>
</dbReference>
<dbReference type="Proteomes" id="UP000051063">
    <property type="component" value="Unassembled WGS sequence"/>
</dbReference>
<dbReference type="CDD" id="cd08504">
    <property type="entry name" value="PBP2_OppA"/>
    <property type="match status" value="1"/>
</dbReference>
<dbReference type="PANTHER" id="PTHR30290:SF79">
    <property type="entry name" value="DIPEPTIDE-BINDING PROTEIN DPPE"/>
    <property type="match status" value="1"/>
</dbReference>
<dbReference type="SUPFAM" id="SSF53850">
    <property type="entry name" value="Periplasmic binding protein-like II"/>
    <property type="match status" value="1"/>
</dbReference>
<feature type="domain" description="Solute-binding protein family 5" evidence="3">
    <location>
        <begin position="90"/>
        <end position="471"/>
    </location>
</feature>
<name>A0ABR5NEH2_BRECH</name>
<dbReference type="EMBL" id="LJJB01000007">
    <property type="protein sequence ID" value="KQL49814.1"/>
    <property type="molecule type" value="Genomic_DNA"/>
</dbReference>
<dbReference type="PROSITE" id="PS51257">
    <property type="entry name" value="PROKAR_LIPOPROTEIN"/>
    <property type="match status" value="1"/>
</dbReference>
<protein>
    <recommendedName>
        <fullName evidence="3">Solute-binding protein family 5 domain-containing protein</fullName>
    </recommendedName>
</protein>
<dbReference type="InterPro" id="IPR030678">
    <property type="entry name" value="Peptide/Ni-bd"/>
</dbReference>
<evidence type="ECO:0000313" key="4">
    <source>
        <dbReference type="EMBL" id="KQL49814.1"/>
    </source>
</evidence>
<accession>A0ABR5NEH2</accession>
<feature type="chain" id="PRO_5046896008" description="Solute-binding protein family 5 domain-containing protein" evidence="2">
    <location>
        <begin position="20"/>
        <end position="548"/>
    </location>
</feature>
<comment type="caution">
    <text evidence="4">The sequence shown here is derived from an EMBL/GenBank/DDBJ whole genome shotgun (WGS) entry which is preliminary data.</text>
</comment>
<evidence type="ECO:0000256" key="2">
    <source>
        <dbReference type="SAM" id="SignalP"/>
    </source>
</evidence>
<evidence type="ECO:0000313" key="5">
    <source>
        <dbReference type="Proteomes" id="UP000051063"/>
    </source>
</evidence>
<gene>
    <name evidence="4" type="ORF">AN963_08950</name>
</gene>
<reference evidence="4 5" key="1">
    <citation type="submission" date="2015-09" db="EMBL/GenBank/DDBJ databases">
        <title>Genome sequencing project for genomic taxonomy and phylogenomics of Bacillus-like bacteria.</title>
        <authorList>
            <person name="Liu B."/>
            <person name="Wang J."/>
            <person name="Zhu Y."/>
            <person name="Liu G."/>
            <person name="Chen Q."/>
            <person name="Chen Z."/>
            <person name="Lan J."/>
            <person name="Che J."/>
            <person name="Ge C."/>
            <person name="Shi H."/>
            <person name="Pan Z."/>
            <person name="Liu X."/>
        </authorList>
    </citation>
    <scope>NUCLEOTIDE SEQUENCE [LARGE SCALE GENOMIC DNA]</scope>
    <source>
        <strain evidence="4 5">DSM 8552</strain>
    </source>
</reference>
<dbReference type="Pfam" id="PF00496">
    <property type="entry name" value="SBP_bac_5"/>
    <property type="match status" value="1"/>
</dbReference>
<organism evidence="4 5">
    <name type="scientific">Brevibacillus choshinensis</name>
    <dbReference type="NCBI Taxonomy" id="54911"/>
    <lineage>
        <taxon>Bacteria</taxon>
        <taxon>Bacillati</taxon>
        <taxon>Bacillota</taxon>
        <taxon>Bacilli</taxon>
        <taxon>Bacillales</taxon>
        <taxon>Paenibacillaceae</taxon>
        <taxon>Brevibacillus</taxon>
    </lineage>
</organism>
<keyword evidence="2" id="KW-0732">Signal</keyword>
<feature type="signal peptide" evidence="2">
    <location>
        <begin position="1"/>
        <end position="19"/>
    </location>
</feature>
<feature type="compositionally biased region" description="Low complexity" evidence="1">
    <location>
        <begin position="31"/>
        <end position="50"/>
    </location>
</feature>
<dbReference type="Gene3D" id="3.40.190.10">
    <property type="entry name" value="Periplasmic binding protein-like II"/>
    <property type="match status" value="1"/>
</dbReference>
<evidence type="ECO:0000256" key="1">
    <source>
        <dbReference type="SAM" id="MobiDB-lite"/>
    </source>
</evidence>
<dbReference type="Gene3D" id="3.90.76.10">
    <property type="entry name" value="Dipeptide-binding Protein, Domain 1"/>
    <property type="match status" value="1"/>
</dbReference>
<dbReference type="Gene3D" id="3.10.105.10">
    <property type="entry name" value="Dipeptide-binding Protein, Domain 3"/>
    <property type="match status" value="1"/>
</dbReference>
<keyword evidence="5" id="KW-1185">Reference proteome</keyword>